<evidence type="ECO:0000313" key="14">
    <source>
        <dbReference type="EMBL" id="RXK59833.1"/>
    </source>
</evidence>
<keyword evidence="7" id="KW-1015">Disulfide bond</keyword>
<dbReference type="SUPFAM" id="SSF52833">
    <property type="entry name" value="Thioredoxin-like"/>
    <property type="match status" value="1"/>
</dbReference>
<evidence type="ECO:0000256" key="12">
    <source>
        <dbReference type="ARBA" id="ARBA00049091"/>
    </source>
</evidence>
<dbReference type="InterPro" id="IPR013766">
    <property type="entry name" value="Thioredoxin_domain"/>
</dbReference>
<evidence type="ECO:0000256" key="9">
    <source>
        <dbReference type="ARBA" id="ARBA00032824"/>
    </source>
</evidence>
<reference evidence="14 15" key="1">
    <citation type="submission" date="2019-01" db="EMBL/GenBank/DDBJ databases">
        <title>Lacibacter sp. strain TTM-7.</title>
        <authorList>
            <person name="Chen W.-M."/>
        </authorList>
    </citation>
    <scope>NUCLEOTIDE SEQUENCE [LARGE SCALE GENOMIC DNA]</scope>
    <source>
        <strain evidence="14 15">TTM-7</strain>
    </source>
</reference>
<dbReference type="EMBL" id="SDHW01000003">
    <property type="protein sequence ID" value="RXK59833.1"/>
    <property type="molecule type" value="Genomic_DNA"/>
</dbReference>
<evidence type="ECO:0000256" key="1">
    <source>
        <dbReference type="ARBA" id="ARBA00003330"/>
    </source>
</evidence>
<comment type="similarity">
    <text evidence="10">Belongs to the peroxiredoxin family. BCP/PrxQ subfamily.</text>
</comment>
<evidence type="ECO:0000256" key="7">
    <source>
        <dbReference type="ARBA" id="ARBA00023157"/>
    </source>
</evidence>
<keyword evidence="15" id="KW-1185">Reference proteome</keyword>
<keyword evidence="5" id="KW-0049">Antioxidant</keyword>
<dbReference type="Proteomes" id="UP000290204">
    <property type="component" value="Unassembled WGS sequence"/>
</dbReference>
<evidence type="ECO:0000256" key="5">
    <source>
        <dbReference type="ARBA" id="ARBA00022862"/>
    </source>
</evidence>
<dbReference type="InterPro" id="IPR000866">
    <property type="entry name" value="AhpC/TSA"/>
</dbReference>
<evidence type="ECO:0000256" key="11">
    <source>
        <dbReference type="ARBA" id="ARBA00042639"/>
    </source>
</evidence>
<dbReference type="GO" id="GO:0034599">
    <property type="term" value="P:cellular response to oxidative stress"/>
    <property type="evidence" value="ECO:0007669"/>
    <property type="project" value="TreeGrafter"/>
</dbReference>
<comment type="function">
    <text evidence="1">Thiol-specific peroxidase that catalyzes the reduction of hydrogen peroxide and organic hydroperoxides to water and alcohols, respectively. Plays a role in cell protection against oxidative stress by detoxifying peroxides and as sensor of hydrogen peroxide-mediated signaling events.</text>
</comment>
<evidence type="ECO:0000256" key="10">
    <source>
        <dbReference type="ARBA" id="ARBA00038489"/>
    </source>
</evidence>
<dbReference type="GO" id="GO:0008379">
    <property type="term" value="F:thioredoxin peroxidase activity"/>
    <property type="evidence" value="ECO:0007669"/>
    <property type="project" value="TreeGrafter"/>
</dbReference>
<dbReference type="GO" id="GO:0005737">
    <property type="term" value="C:cytoplasm"/>
    <property type="evidence" value="ECO:0007669"/>
    <property type="project" value="TreeGrafter"/>
</dbReference>
<sequence>MATKKSSAKKTVKKAVKKVAKKKATAKNAKKEPFKNYVTKLKAGDVAPAFEGIDQDGKAVSSLSYKGKKIILYFYPQDLTASCTVQACNLRDNFAALKKLGYEIIGVSEDGVEKHKRFEQKNNLPFRLIADTDHKVIDAYDVWGKKQFMGKIYDGLVRTTFVINENGTIDVVITRVLTKIHTQQILDALQAAGK</sequence>
<dbReference type="FunFam" id="3.40.30.10:FF:000007">
    <property type="entry name" value="Thioredoxin-dependent thiol peroxidase"/>
    <property type="match status" value="1"/>
</dbReference>
<gene>
    <name evidence="14" type="ORF">ESA94_12315</name>
</gene>
<keyword evidence="6 14" id="KW-0560">Oxidoreductase</keyword>
<dbReference type="GO" id="GO:0045454">
    <property type="term" value="P:cell redox homeostasis"/>
    <property type="evidence" value="ECO:0007669"/>
    <property type="project" value="TreeGrafter"/>
</dbReference>
<dbReference type="InterPro" id="IPR036249">
    <property type="entry name" value="Thioredoxin-like_sf"/>
</dbReference>
<evidence type="ECO:0000259" key="13">
    <source>
        <dbReference type="PROSITE" id="PS51352"/>
    </source>
</evidence>
<evidence type="ECO:0000256" key="8">
    <source>
        <dbReference type="ARBA" id="ARBA00023284"/>
    </source>
</evidence>
<comment type="catalytic activity">
    <reaction evidence="12">
        <text>a hydroperoxide + [thioredoxin]-dithiol = an alcohol + [thioredoxin]-disulfide + H2O</text>
        <dbReference type="Rhea" id="RHEA:62620"/>
        <dbReference type="Rhea" id="RHEA-COMP:10698"/>
        <dbReference type="Rhea" id="RHEA-COMP:10700"/>
        <dbReference type="ChEBI" id="CHEBI:15377"/>
        <dbReference type="ChEBI" id="CHEBI:29950"/>
        <dbReference type="ChEBI" id="CHEBI:30879"/>
        <dbReference type="ChEBI" id="CHEBI:35924"/>
        <dbReference type="ChEBI" id="CHEBI:50058"/>
        <dbReference type="EC" id="1.11.1.24"/>
    </reaction>
</comment>
<evidence type="ECO:0000256" key="4">
    <source>
        <dbReference type="ARBA" id="ARBA00022559"/>
    </source>
</evidence>
<feature type="domain" description="Thioredoxin" evidence="13">
    <location>
        <begin position="41"/>
        <end position="194"/>
    </location>
</feature>
<protein>
    <recommendedName>
        <fullName evidence="3">thioredoxin-dependent peroxiredoxin</fullName>
        <ecNumber evidence="3">1.11.1.24</ecNumber>
    </recommendedName>
    <alternativeName>
        <fullName evidence="9">Thioredoxin peroxidase</fullName>
    </alternativeName>
    <alternativeName>
        <fullName evidence="11">Thioredoxin-dependent peroxiredoxin Bcp</fullName>
    </alternativeName>
</protein>
<dbReference type="NCBIfam" id="NF006960">
    <property type="entry name" value="PRK09437.1"/>
    <property type="match status" value="1"/>
</dbReference>
<evidence type="ECO:0000256" key="2">
    <source>
        <dbReference type="ARBA" id="ARBA00011245"/>
    </source>
</evidence>
<dbReference type="AlphaFoldDB" id="A0A4Q1CHM4"/>
<dbReference type="CDD" id="cd03017">
    <property type="entry name" value="PRX_BCP"/>
    <property type="match status" value="1"/>
</dbReference>
<dbReference type="EC" id="1.11.1.24" evidence="3"/>
<name>A0A4Q1CHM4_9BACT</name>
<accession>A0A4Q1CHM4</accession>
<dbReference type="Gene3D" id="3.40.30.10">
    <property type="entry name" value="Glutaredoxin"/>
    <property type="match status" value="1"/>
</dbReference>
<dbReference type="InterPro" id="IPR050924">
    <property type="entry name" value="Peroxiredoxin_BCP/PrxQ"/>
</dbReference>
<evidence type="ECO:0000313" key="15">
    <source>
        <dbReference type="Proteomes" id="UP000290204"/>
    </source>
</evidence>
<evidence type="ECO:0000256" key="6">
    <source>
        <dbReference type="ARBA" id="ARBA00023002"/>
    </source>
</evidence>
<dbReference type="OrthoDB" id="9812811at2"/>
<keyword evidence="4 14" id="KW-0575">Peroxidase</keyword>
<dbReference type="RefSeq" id="WP_129131207.1">
    <property type="nucleotide sequence ID" value="NZ_SDHW01000003.1"/>
</dbReference>
<keyword evidence="8" id="KW-0676">Redox-active center</keyword>
<dbReference type="PROSITE" id="PS51352">
    <property type="entry name" value="THIOREDOXIN_2"/>
    <property type="match status" value="1"/>
</dbReference>
<dbReference type="PANTHER" id="PTHR42801:SF4">
    <property type="entry name" value="AHPC_TSA FAMILY PROTEIN"/>
    <property type="match status" value="1"/>
</dbReference>
<organism evidence="14 15">
    <name type="scientific">Lacibacter luteus</name>
    <dbReference type="NCBI Taxonomy" id="2508719"/>
    <lineage>
        <taxon>Bacteria</taxon>
        <taxon>Pseudomonadati</taxon>
        <taxon>Bacteroidota</taxon>
        <taxon>Chitinophagia</taxon>
        <taxon>Chitinophagales</taxon>
        <taxon>Chitinophagaceae</taxon>
        <taxon>Lacibacter</taxon>
    </lineage>
</organism>
<dbReference type="Pfam" id="PF00578">
    <property type="entry name" value="AhpC-TSA"/>
    <property type="match status" value="1"/>
</dbReference>
<evidence type="ECO:0000256" key="3">
    <source>
        <dbReference type="ARBA" id="ARBA00013017"/>
    </source>
</evidence>
<dbReference type="PANTHER" id="PTHR42801">
    <property type="entry name" value="THIOREDOXIN-DEPENDENT PEROXIDE REDUCTASE"/>
    <property type="match status" value="1"/>
</dbReference>
<proteinExistence type="inferred from homology"/>
<comment type="subunit">
    <text evidence="2">Monomer.</text>
</comment>
<comment type="caution">
    <text evidence="14">The sequence shown here is derived from an EMBL/GenBank/DDBJ whole genome shotgun (WGS) entry which is preliminary data.</text>
</comment>